<name>A0A8T2ZJW7_POPDE</name>
<sequence>MVIDYGTLLQDMLVPRHLGGRHCCVYLPWVVTGDFNGYSIMSEKRGGYVPPRGPGHSIFKLHERCMKSLNLWRPIHGEINFDSSLMDALSNMARQAQILNRDVFGNIFGSKRRILARVQGIQK</sequence>
<accession>A0A8T2ZJW7</accession>
<reference evidence="1" key="1">
    <citation type="journal article" date="2021" name="J. Hered.">
        <title>Genome Assembly of Salicaceae Populus deltoides (Eastern Cottonwood) I-69 Based on Nanopore Sequencing and Hi-C Technologies.</title>
        <authorList>
            <person name="Bai S."/>
            <person name="Wu H."/>
            <person name="Zhang J."/>
            <person name="Pan Z."/>
            <person name="Zhao W."/>
            <person name="Li Z."/>
            <person name="Tong C."/>
        </authorList>
    </citation>
    <scope>NUCLEOTIDE SEQUENCE</scope>
    <source>
        <tissue evidence="1">Leaf</tissue>
    </source>
</reference>
<evidence type="ECO:0000313" key="2">
    <source>
        <dbReference type="Proteomes" id="UP000807159"/>
    </source>
</evidence>
<proteinExistence type="predicted"/>
<comment type="caution">
    <text evidence="1">The sequence shown here is derived from an EMBL/GenBank/DDBJ whole genome shotgun (WGS) entry which is preliminary data.</text>
</comment>
<gene>
    <name evidence="1" type="ORF">H0E87_005556</name>
</gene>
<organism evidence="1 2">
    <name type="scientific">Populus deltoides</name>
    <name type="common">Eastern poplar</name>
    <name type="synonym">Eastern cottonwood</name>
    <dbReference type="NCBI Taxonomy" id="3696"/>
    <lineage>
        <taxon>Eukaryota</taxon>
        <taxon>Viridiplantae</taxon>
        <taxon>Streptophyta</taxon>
        <taxon>Embryophyta</taxon>
        <taxon>Tracheophyta</taxon>
        <taxon>Spermatophyta</taxon>
        <taxon>Magnoliopsida</taxon>
        <taxon>eudicotyledons</taxon>
        <taxon>Gunneridae</taxon>
        <taxon>Pentapetalae</taxon>
        <taxon>rosids</taxon>
        <taxon>fabids</taxon>
        <taxon>Malpighiales</taxon>
        <taxon>Salicaceae</taxon>
        <taxon>Saliceae</taxon>
        <taxon>Populus</taxon>
    </lineage>
</organism>
<dbReference type="AlphaFoldDB" id="A0A8T2ZJW7"/>
<protein>
    <submittedName>
        <fullName evidence="1">Uncharacterized protein</fullName>
    </submittedName>
</protein>
<evidence type="ECO:0000313" key="1">
    <source>
        <dbReference type="EMBL" id="KAH8517676.1"/>
    </source>
</evidence>
<dbReference type="Proteomes" id="UP000807159">
    <property type="component" value="Chromosome 2"/>
</dbReference>
<dbReference type="EMBL" id="JACEGQ020000002">
    <property type="protein sequence ID" value="KAH8517676.1"/>
    <property type="molecule type" value="Genomic_DNA"/>
</dbReference>
<keyword evidence="2" id="KW-1185">Reference proteome</keyword>